<comment type="caution">
    <text evidence="2">The sequence shown here is derived from an EMBL/GenBank/DDBJ whole genome shotgun (WGS) entry which is preliminary data.</text>
</comment>
<evidence type="ECO:0000313" key="2">
    <source>
        <dbReference type="EMBL" id="MDL4937560.1"/>
    </source>
</evidence>
<reference evidence="2 3" key="1">
    <citation type="submission" date="2023-06" db="EMBL/GenBank/DDBJ databases">
        <title>Acute promotion of culturable opportunistic pathogens and persistent increase of antibiotic resistance following antibiotic exposure in mouse gut microbiota.</title>
        <authorList>
            <person name="Li L."/>
            <person name="Wang B."/>
            <person name="Sun Y."/>
            <person name="Wang M."/>
            <person name="Xu H."/>
        </authorList>
    </citation>
    <scope>NUCLEOTIDE SEQUENCE [LARGE SCALE GENOMIC DNA]</scope>
    <source>
        <strain evidence="2 3">CRI2_2</strain>
    </source>
</reference>
<organism evidence="2 3">
    <name type="scientific">Enterococcus gallinarum</name>
    <dbReference type="NCBI Taxonomy" id="1353"/>
    <lineage>
        <taxon>Bacteria</taxon>
        <taxon>Bacillati</taxon>
        <taxon>Bacillota</taxon>
        <taxon>Bacilli</taxon>
        <taxon>Lactobacillales</taxon>
        <taxon>Enterococcaceae</taxon>
        <taxon>Enterococcus</taxon>
    </lineage>
</organism>
<feature type="compositionally biased region" description="Low complexity" evidence="1">
    <location>
        <begin position="205"/>
        <end position="215"/>
    </location>
</feature>
<sequence>MPVTSETLPKSGYTADTPKRYLLNAGALVRNLTWDSTAKKWTYDLLGATSGGSKLSLKNNLRQVEVDGVFATPVGGDMIESSEGTFEVNVIEHTRDNIKMALFADVQESDDMKYPAGYDVITPKQKIEESDYIENLGYIGTISGSDKPVIIIMDFAICTSGLEFEVKDKAEAIYPLTFAARTPMNDVTTTSLPVKILMPKESTQEARTTSETTTRVDGAPTGTEENTHG</sequence>
<dbReference type="RefSeq" id="WP_221686097.1">
    <property type="nucleotide sequence ID" value="NZ_JAASJM010000006.1"/>
</dbReference>
<protein>
    <submittedName>
        <fullName evidence="2">Uncharacterized protein</fullName>
    </submittedName>
</protein>
<accession>A0ABD4ZXR8</accession>
<proteinExistence type="predicted"/>
<gene>
    <name evidence="2" type="ORF">QRX88_17805</name>
</gene>
<dbReference type="EMBL" id="JASUBT010000023">
    <property type="protein sequence ID" value="MDL4937560.1"/>
    <property type="molecule type" value="Genomic_DNA"/>
</dbReference>
<feature type="region of interest" description="Disordered" evidence="1">
    <location>
        <begin position="200"/>
        <end position="229"/>
    </location>
</feature>
<dbReference type="Proteomes" id="UP001241571">
    <property type="component" value="Unassembled WGS sequence"/>
</dbReference>
<evidence type="ECO:0000313" key="3">
    <source>
        <dbReference type="Proteomes" id="UP001241571"/>
    </source>
</evidence>
<name>A0ABD4ZXR8_ENTGA</name>
<evidence type="ECO:0000256" key="1">
    <source>
        <dbReference type="SAM" id="MobiDB-lite"/>
    </source>
</evidence>
<dbReference type="AlphaFoldDB" id="A0ABD4ZXR8"/>